<dbReference type="Proteomes" id="UP000033647">
    <property type="component" value="Unassembled WGS sequence"/>
</dbReference>
<feature type="compositionally biased region" description="Basic residues" evidence="1">
    <location>
        <begin position="138"/>
        <end position="152"/>
    </location>
</feature>
<keyword evidence="3" id="KW-1185">Reference proteome</keyword>
<evidence type="ECO:0000256" key="1">
    <source>
        <dbReference type="SAM" id="MobiDB-lite"/>
    </source>
</evidence>
<evidence type="ECO:0000313" key="3">
    <source>
        <dbReference type="Proteomes" id="UP000033647"/>
    </source>
</evidence>
<dbReference type="OrthoDB" id="10359008at2759"/>
<comment type="caution">
    <text evidence="2">The sequence shown here is derived from an EMBL/GenBank/DDBJ whole genome shotgun (WGS) entry which is preliminary data.</text>
</comment>
<accession>A0A0F4GR91</accession>
<feature type="region of interest" description="Disordered" evidence="1">
    <location>
        <begin position="1"/>
        <end position="55"/>
    </location>
</feature>
<sequence>MALPSQRAGSKPQHPLSRSTLPNADSPPAIPGKDGYRSKALPLPPPPPPTMQHLPVPMQEGIQEQARSAQNELFPAFVHCSYGGASREDQIERIDEEVRKSSWVLNGDLNRTGRHTSLPTTRDVKRGEPLGNDAAKEKKTRRKWFQVWRPKK</sequence>
<evidence type="ECO:0000313" key="2">
    <source>
        <dbReference type="EMBL" id="KJX98730.1"/>
    </source>
</evidence>
<organism evidence="2 3">
    <name type="scientific">Zymoseptoria brevis</name>
    <dbReference type="NCBI Taxonomy" id="1047168"/>
    <lineage>
        <taxon>Eukaryota</taxon>
        <taxon>Fungi</taxon>
        <taxon>Dikarya</taxon>
        <taxon>Ascomycota</taxon>
        <taxon>Pezizomycotina</taxon>
        <taxon>Dothideomycetes</taxon>
        <taxon>Dothideomycetidae</taxon>
        <taxon>Mycosphaerellales</taxon>
        <taxon>Mycosphaerellaceae</taxon>
        <taxon>Zymoseptoria</taxon>
    </lineage>
</organism>
<proteinExistence type="predicted"/>
<dbReference type="AlphaFoldDB" id="A0A0F4GR91"/>
<dbReference type="EMBL" id="LAFY01000387">
    <property type="protein sequence ID" value="KJX98730.1"/>
    <property type="molecule type" value="Genomic_DNA"/>
</dbReference>
<protein>
    <submittedName>
        <fullName evidence="2">Uncharacterized protein</fullName>
    </submittedName>
</protein>
<reference evidence="2 3" key="1">
    <citation type="submission" date="2015-03" db="EMBL/GenBank/DDBJ databases">
        <title>RNA-seq based gene annotation and comparative genomics of four Zymoseptoria species reveal species-specific pathogenicity related genes and transposable element activity.</title>
        <authorList>
            <person name="Grandaubert J."/>
            <person name="Bhattacharyya A."/>
            <person name="Stukenbrock E.H."/>
        </authorList>
    </citation>
    <scope>NUCLEOTIDE SEQUENCE [LARGE SCALE GENOMIC DNA]</scope>
    <source>
        <strain evidence="2 3">Zb18110</strain>
    </source>
</reference>
<name>A0A0F4GR91_9PEZI</name>
<gene>
    <name evidence="2" type="ORF">TI39_contig395g00004</name>
</gene>
<feature type="region of interest" description="Disordered" evidence="1">
    <location>
        <begin position="107"/>
        <end position="152"/>
    </location>
</feature>